<feature type="region of interest" description="Disordered" evidence="1">
    <location>
        <begin position="110"/>
        <end position="136"/>
    </location>
</feature>
<dbReference type="EMBL" id="JADJOT010000009">
    <property type="protein sequence ID" value="MBK7954948.1"/>
    <property type="molecule type" value="Genomic_DNA"/>
</dbReference>
<feature type="region of interest" description="Disordered" evidence="1">
    <location>
        <begin position="171"/>
        <end position="203"/>
    </location>
</feature>
<accession>A0A935TCM0</accession>
<evidence type="ECO:0000313" key="2">
    <source>
        <dbReference type="EMBL" id="MBK7954948.1"/>
    </source>
</evidence>
<organism evidence="2 3">
    <name type="scientific">Candidatus Accumulibacter affinis</name>
    <dbReference type="NCBI Taxonomy" id="2954384"/>
    <lineage>
        <taxon>Bacteria</taxon>
        <taxon>Pseudomonadati</taxon>
        <taxon>Pseudomonadota</taxon>
        <taxon>Betaproteobacteria</taxon>
        <taxon>Candidatus Accumulibacter</taxon>
    </lineage>
</organism>
<reference evidence="2 3" key="1">
    <citation type="submission" date="2020-10" db="EMBL/GenBank/DDBJ databases">
        <title>Connecting structure to function with the recovery of over 1000 high-quality activated sludge metagenome-assembled genomes encoding full-length rRNA genes using long-read sequencing.</title>
        <authorList>
            <person name="Singleton C.M."/>
            <person name="Petriglieri F."/>
            <person name="Kristensen J.M."/>
            <person name="Kirkegaard R.H."/>
            <person name="Michaelsen T.Y."/>
            <person name="Andersen M.H."/>
            <person name="Karst S.M."/>
            <person name="Dueholm M.S."/>
            <person name="Nielsen P.H."/>
            <person name="Albertsen M."/>
        </authorList>
    </citation>
    <scope>NUCLEOTIDE SEQUENCE [LARGE SCALE GENOMIC DNA]</scope>
    <source>
        <strain evidence="2">Fred_18-Q3-R57-64_BAT3C.720</strain>
    </source>
</reference>
<dbReference type="AlphaFoldDB" id="A0A935TCM0"/>
<evidence type="ECO:0000256" key="1">
    <source>
        <dbReference type="SAM" id="MobiDB-lite"/>
    </source>
</evidence>
<name>A0A935TCM0_9PROT</name>
<protein>
    <submittedName>
        <fullName evidence="2">Uncharacterized protein</fullName>
    </submittedName>
</protein>
<comment type="caution">
    <text evidence="2">The sequence shown here is derived from an EMBL/GenBank/DDBJ whole genome shotgun (WGS) entry which is preliminary data.</text>
</comment>
<feature type="compositionally biased region" description="Low complexity" evidence="1">
    <location>
        <begin position="181"/>
        <end position="203"/>
    </location>
</feature>
<gene>
    <name evidence="2" type="ORF">IPK02_13870</name>
</gene>
<proteinExistence type="predicted"/>
<dbReference type="Proteomes" id="UP000706151">
    <property type="component" value="Unassembled WGS sequence"/>
</dbReference>
<sequence>MQFAAAASRAGRMSRLVHGFRQIHAFLLHRDQGKAKALVVVAVVAVPLVAVSGAKPPGLVVRRAATHDAGGLFLTLTDIPAPHYTANRRPLSSAGAVEKGVGEVLCGQRANRQPDARAAGRPAGDDARQQAQESVALETPAEQIEQRLVPDRGKIAVDIDLNEARIRPQAALDRQHGGMHALAPAGRRSSRRPACARNAARRG</sequence>
<evidence type="ECO:0000313" key="3">
    <source>
        <dbReference type="Proteomes" id="UP000706151"/>
    </source>
</evidence>